<protein>
    <submittedName>
        <fullName evidence="1">Uncharacterized protein</fullName>
    </submittedName>
</protein>
<sequence>MSMDDGQEVVAKVPNPNAGTPHFTTASEVATMEFGSLYYKGDVQPLADRYYVKNGKAVRDSEFTIGLATGRDWFDAGRSILEVQRGRYPHNPGKITGIIYWQSCHISPLFNHNPDPALLDLNGLEPETLDLVPRPKLSGNCPGFHRKNATCHSHSIFSEEELKGIKQDNDGAGAGTELVGEVKERMGDLWPDKGFIEHERYEDCKDALQEVKDMILEQLAETVEEKAEFERYWPFE</sequence>
<name>A0A1Q5T620_9EURO</name>
<dbReference type="PANTHER" id="PTHR36091">
    <property type="entry name" value="ALTERED INHERITANCE OF MITOCHONDRIA PROTEIN 9, MITOCHONDRIAL"/>
    <property type="match status" value="1"/>
</dbReference>
<dbReference type="PANTHER" id="PTHR36091:SF1">
    <property type="entry name" value="ALTERED INHERITANCE OF MITOCHONDRIA PROTEIN 9, MITOCHONDRIAL"/>
    <property type="match status" value="1"/>
</dbReference>
<dbReference type="Proteomes" id="UP000186955">
    <property type="component" value="Unassembled WGS sequence"/>
</dbReference>
<dbReference type="GO" id="GO:0005739">
    <property type="term" value="C:mitochondrion"/>
    <property type="evidence" value="ECO:0007669"/>
    <property type="project" value="TreeGrafter"/>
</dbReference>
<evidence type="ECO:0000313" key="1">
    <source>
        <dbReference type="EMBL" id="OKO95669.1"/>
    </source>
</evidence>
<accession>A0A1Q5T620</accession>
<dbReference type="EMBL" id="MNBE01000702">
    <property type="protein sequence ID" value="OKO95669.1"/>
    <property type="molecule type" value="Genomic_DNA"/>
</dbReference>
<comment type="caution">
    <text evidence="1">The sequence shown here is derived from an EMBL/GenBank/DDBJ whole genome shotgun (WGS) entry which is preliminary data.</text>
</comment>
<reference evidence="1 2" key="1">
    <citation type="submission" date="2016-10" db="EMBL/GenBank/DDBJ databases">
        <title>Genome sequence of the ascomycete fungus Penicillium subrubescens.</title>
        <authorList>
            <person name="De Vries R.P."/>
            <person name="Peng M."/>
            <person name="Dilokpimol A."/>
            <person name="Hilden K."/>
            <person name="Makela M.R."/>
            <person name="Grigoriev I."/>
            <person name="Riley R."/>
            <person name="Granchi Z."/>
        </authorList>
    </citation>
    <scope>NUCLEOTIDE SEQUENCE [LARGE SCALE GENOMIC DNA]</scope>
    <source>
        <strain evidence="1 2">CBS 132785</strain>
    </source>
</reference>
<dbReference type="AlphaFoldDB" id="A0A1Q5T620"/>
<gene>
    <name evidence="1" type="ORF">PENSUB_11181</name>
</gene>
<dbReference type="STRING" id="1316194.A0A1Q5T620"/>
<keyword evidence="2" id="KW-1185">Reference proteome</keyword>
<organism evidence="1 2">
    <name type="scientific">Penicillium subrubescens</name>
    <dbReference type="NCBI Taxonomy" id="1316194"/>
    <lineage>
        <taxon>Eukaryota</taxon>
        <taxon>Fungi</taxon>
        <taxon>Dikarya</taxon>
        <taxon>Ascomycota</taxon>
        <taxon>Pezizomycotina</taxon>
        <taxon>Eurotiomycetes</taxon>
        <taxon>Eurotiomycetidae</taxon>
        <taxon>Eurotiales</taxon>
        <taxon>Aspergillaceae</taxon>
        <taxon>Penicillium</taxon>
    </lineage>
</organism>
<proteinExistence type="predicted"/>
<evidence type="ECO:0000313" key="2">
    <source>
        <dbReference type="Proteomes" id="UP000186955"/>
    </source>
</evidence>
<dbReference type="InterPro" id="IPR051035">
    <property type="entry name" value="Mito_inheritance_9"/>
</dbReference>